<feature type="transmembrane region" description="Helical" evidence="1">
    <location>
        <begin position="100"/>
        <end position="121"/>
    </location>
</feature>
<name>A0A7W9C7C1_9CAUL</name>
<evidence type="ECO:0000256" key="1">
    <source>
        <dbReference type="SAM" id="Phobius"/>
    </source>
</evidence>
<feature type="transmembrane region" description="Helical" evidence="1">
    <location>
        <begin position="53"/>
        <end position="80"/>
    </location>
</feature>
<keyword evidence="3" id="KW-1185">Reference proteome</keyword>
<keyword evidence="1" id="KW-0472">Membrane</keyword>
<evidence type="ECO:0000313" key="3">
    <source>
        <dbReference type="Proteomes" id="UP000527324"/>
    </source>
</evidence>
<dbReference type="RefSeq" id="WP_054764190.1">
    <property type="nucleotide sequence ID" value="NZ_CAJFZW010000001.1"/>
</dbReference>
<keyword evidence="1" id="KW-0812">Transmembrane</keyword>
<reference evidence="2 3" key="1">
    <citation type="submission" date="2020-08" db="EMBL/GenBank/DDBJ databases">
        <title>Genomic Encyclopedia of Type Strains, Phase IV (KMG-IV): sequencing the most valuable type-strain genomes for metagenomic binning, comparative biology and taxonomic classification.</title>
        <authorList>
            <person name="Goeker M."/>
        </authorList>
    </citation>
    <scope>NUCLEOTIDE SEQUENCE [LARGE SCALE GENOMIC DNA]</scope>
    <source>
        <strain evidence="2 3">DSM 4731</strain>
    </source>
</reference>
<comment type="caution">
    <text evidence="2">The sequence shown here is derived from an EMBL/GenBank/DDBJ whole genome shotgun (WGS) entry which is preliminary data.</text>
</comment>
<dbReference type="Proteomes" id="UP000527324">
    <property type="component" value="Unassembled WGS sequence"/>
</dbReference>
<dbReference type="AlphaFoldDB" id="A0A7W9C7C1"/>
<keyword evidence="1" id="KW-1133">Transmembrane helix</keyword>
<dbReference type="EMBL" id="JACHOQ010000003">
    <property type="protein sequence ID" value="MBB5740285.1"/>
    <property type="molecule type" value="Genomic_DNA"/>
</dbReference>
<feature type="transmembrane region" description="Helical" evidence="1">
    <location>
        <begin position="127"/>
        <end position="151"/>
    </location>
</feature>
<organism evidence="2 3">
    <name type="scientific">Brevundimonas aurantiaca</name>
    <dbReference type="NCBI Taxonomy" id="74316"/>
    <lineage>
        <taxon>Bacteria</taxon>
        <taxon>Pseudomonadati</taxon>
        <taxon>Pseudomonadota</taxon>
        <taxon>Alphaproteobacteria</taxon>
        <taxon>Caulobacterales</taxon>
        <taxon>Caulobacteraceae</taxon>
        <taxon>Brevundimonas</taxon>
    </lineage>
</organism>
<proteinExistence type="predicted"/>
<evidence type="ECO:0008006" key="4">
    <source>
        <dbReference type="Google" id="ProtNLM"/>
    </source>
</evidence>
<gene>
    <name evidence="2" type="ORF">GGQ93_001999</name>
</gene>
<sequence length="1059" mass="116546">MLAFVRRHWRVSLLVAIALYGVVGTITALVPPTDYGPQIPGDLADYFRDLQTINLALLGAQATLLGLVYPLVIALVGMLFETRSSTGHRLQIYFSETEAASVGGLALTYIAFVALQSLLYAQLELKVVGAITVLNVIWFAINLLGLAFFVLRSLDFIQPTRRVRLTRSYIANIAWRDQLRGLMLANRWVNAARYKYLPEDAAESEFTITPFISDADLVAREFSSPRRLRDIRFGVLSVALKARTKRASAEDKEIRTTLAGWPGQDYASRAVLVRGVGEASWSERRLFLAAFRFGPVSHADPIPTTEGLLAEGAADLVSLFDAGRLDDFKARLRELLEQHALYYQLAQTPQNPGDPPFNYGAMDAGFQSLAMEWVRAYIPLLDRLAERLSSDPKFLESAASLAARLQHRVGSAPHEATRALFFPTMYLVRGLLLTATRSRTLSPGTTPEPTFAFSGPKADAYTRAWQDVVGGWETFAEALAPLGTSKPAPGWPQIRALAPGLARHLRDTAMMVAVAAQSGETIAIRWTIDLMLKWDERNRRIWPTSSQGWAVGRALPTLELTSREWEAVPASLYRHDDRPAEPIDVFDAAIENAWRDTLLVLVCSLIGRSVSPAPGVVNDGAAMAACALFQNREFDAGASYHPRSAPLVTEEILRSILRLVGESGRDDAAYGRSIEELAEQISRLEGPNYISGRVYGWSGEASLWGQNTTHGLLIAASLNTLPAGRTGKIGVSGTIRTLLLPASDEARRAIIRHLEGIRDALPGIDRVHGAGIASALTASVIDVPELETRLDRVREWLEECLSLIHVAREQVLLSAPVDTAALRAISDAAQTKGFSKAEGAFPVSAFAVIDQSSDALKPRVYRQTHVRRGSYVLPPMDDRMGSEGEWWAHELVGRVGEIVLLDVLEASTPSRRSPRSAATYWKALSEALEAVRATGQSPVVIRPHRQDPKCLWDWTHGSGDRPSDFAFVRQPNEDDSYDFHLNGTPVYSSRAANGATWVFGVERLDRLTFQSFGEEGLTKLTLEPDAANPWSASLRLEWARRVRLSDGPAFRISHPKPSS</sequence>
<accession>A0A7W9C7C1</accession>
<evidence type="ECO:0000313" key="2">
    <source>
        <dbReference type="EMBL" id="MBB5740285.1"/>
    </source>
</evidence>
<protein>
    <recommendedName>
        <fullName evidence="4">DUF2254 domain-containing protein</fullName>
    </recommendedName>
</protein>